<sequence>MACGTTPEKLKKDSITEETFQEDMKGTWRSVDGKCIINFYENDEGVYRVSVEQKDSFFDESEKIADYDFSSVTLLNKGKYKYLVELSTSMEGMSFQFELSTNGRKLMTSLNSDVVFYKTFF</sequence>
<protein>
    <submittedName>
        <fullName evidence="1">Uncharacterized protein</fullName>
    </submittedName>
</protein>
<gene>
    <name evidence="1" type="ORF">E7272_04295</name>
</gene>
<accession>A0A927UAP3</accession>
<name>A0A927UAP3_9FIRM</name>
<evidence type="ECO:0000313" key="2">
    <source>
        <dbReference type="Proteomes" id="UP000766246"/>
    </source>
</evidence>
<proteinExistence type="predicted"/>
<organism evidence="1 2">
    <name type="scientific">Pseudobutyrivibrio ruminis</name>
    <dbReference type="NCBI Taxonomy" id="46206"/>
    <lineage>
        <taxon>Bacteria</taxon>
        <taxon>Bacillati</taxon>
        <taxon>Bacillota</taxon>
        <taxon>Clostridia</taxon>
        <taxon>Lachnospirales</taxon>
        <taxon>Lachnospiraceae</taxon>
        <taxon>Pseudobutyrivibrio</taxon>
    </lineage>
</organism>
<dbReference type="Proteomes" id="UP000766246">
    <property type="component" value="Unassembled WGS sequence"/>
</dbReference>
<dbReference type="EMBL" id="SVER01000009">
    <property type="protein sequence ID" value="MBE5919045.1"/>
    <property type="molecule type" value="Genomic_DNA"/>
</dbReference>
<comment type="caution">
    <text evidence="1">The sequence shown here is derived from an EMBL/GenBank/DDBJ whole genome shotgun (WGS) entry which is preliminary data.</text>
</comment>
<dbReference type="AlphaFoldDB" id="A0A927UAP3"/>
<reference evidence="1" key="1">
    <citation type="submission" date="2019-04" db="EMBL/GenBank/DDBJ databases">
        <title>Evolution of Biomass-Degrading Anaerobic Consortia Revealed by Metagenomics.</title>
        <authorList>
            <person name="Peng X."/>
        </authorList>
    </citation>
    <scope>NUCLEOTIDE SEQUENCE</scope>
    <source>
        <strain evidence="1">SIG311</strain>
    </source>
</reference>
<evidence type="ECO:0000313" key="1">
    <source>
        <dbReference type="EMBL" id="MBE5919045.1"/>
    </source>
</evidence>